<organism evidence="1 2">
    <name type="scientific">Halobacterium salinarum (strain ATCC 29341 / DSM 671 / R1)</name>
    <dbReference type="NCBI Taxonomy" id="478009"/>
    <lineage>
        <taxon>Archaea</taxon>
        <taxon>Methanobacteriati</taxon>
        <taxon>Methanobacteriota</taxon>
        <taxon>Stenosarchaea group</taxon>
        <taxon>Halobacteria</taxon>
        <taxon>Halobacteriales</taxon>
        <taxon>Halobacteriaceae</taxon>
        <taxon>Halobacterium</taxon>
        <taxon>Halobacterium salinarum NRC-34001</taxon>
    </lineage>
</organism>
<protein>
    <submittedName>
        <fullName evidence="1">Uncharacterized protein</fullName>
    </submittedName>
</protein>
<gene>
    <name evidence="1" type="ordered locus">OE_5294R</name>
</gene>
<dbReference type="Proteomes" id="UP000001321">
    <property type="component" value="Plasmid PHS3"/>
</dbReference>
<dbReference type="EMBL" id="AM774418">
    <property type="protein sequence ID" value="CAP15613.1"/>
    <property type="molecule type" value="Genomic_DNA"/>
</dbReference>
<geneLocation type="plasmid" evidence="1 2">
    <name>PHS3</name>
</geneLocation>
<accession>B0RA18</accession>
<evidence type="ECO:0000313" key="2">
    <source>
        <dbReference type="Proteomes" id="UP000001321"/>
    </source>
</evidence>
<dbReference type="HOGENOM" id="CLU_2712715_0_0_2"/>
<proteinExistence type="predicted"/>
<evidence type="ECO:0000313" key="1">
    <source>
        <dbReference type="EMBL" id="CAP15613.1"/>
    </source>
</evidence>
<name>B0RA18_HALS3</name>
<keyword evidence="1" id="KW-0614">Plasmid</keyword>
<dbReference type="KEGG" id="hsl:OE_5294R"/>
<dbReference type="EnsemblBacteria" id="CAP15613">
    <property type="protein sequence ID" value="CAP15613"/>
    <property type="gene ID" value="OE_5294R"/>
</dbReference>
<dbReference type="AlphaFoldDB" id="B0RA18"/>
<reference evidence="1 2" key="1">
    <citation type="journal article" date="2008" name="Genomics">
        <title>Evolution in the laboratory: the genome of Halobacterium salinarum strain R1 compared to that of strain NRC-1.</title>
        <authorList>
            <person name="Pfeiffer F."/>
            <person name="Schuster S.C."/>
            <person name="Broicher A."/>
            <person name="Falb M."/>
            <person name="Palm P."/>
            <person name="Rodewald K."/>
            <person name="Ruepp A."/>
            <person name="Soppa J."/>
            <person name="Tittor J."/>
            <person name="Oesterhelt D."/>
        </authorList>
    </citation>
    <scope>NUCLEOTIDE SEQUENCE [LARGE SCALE GENOMIC DNA]</scope>
    <source>
        <strain evidence="2">ATCC 29341 / DSM 671 / R1</strain>
        <plasmid evidence="2">Plasmid PHS3</plasmid>
    </source>
</reference>
<sequence>MELEVGSGLSAVSLSVRHPATEVSPVMGTAARNVLRFIHCYSHPLVNSFCPFEEVNYLACCAWLELISSEQH</sequence>